<dbReference type="RefSeq" id="WP_011378170.1">
    <property type="nucleotide sequence ID" value="NZ_CP030139.2"/>
</dbReference>
<sequence>MSHFSRIKTQIRNLNFLQSALTDLGIDWKAGPVPVRGYQGQTETATVAIEQNNGYDIGFRWNGQEYELVADLQYWQQPLTVERFLSQVTQRYAYRTVLSTTADQGFQVAEEVKQADGSIRLVVQRWNG</sequence>
<dbReference type="AlphaFoldDB" id="A0AAN1UV25"/>
<dbReference type="PANTHER" id="PTHR39638:SF2">
    <property type="entry name" value="YCF35"/>
    <property type="match status" value="1"/>
</dbReference>
<name>A0AAN1UV25_SYNEL</name>
<dbReference type="Pfam" id="PF06868">
    <property type="entry name" value="DUF1257"/>
    <property type="match status" value="1"/>
</dbReference>
<organism evidence="1 2">
    <name type="scientific">Synechococcus elongatus PCC 11801</name>
    <dbReference type="NCBI Taxonomy" id="2219813"/>
    <lineage>
        <taxon>Bacteria</taxon>
        <taxon>Bacillati</taxon>
        <taxon>Cyanobacteriota</taxon>
        <taxon>Cyanophyceae</taxon>
        <taxon>Synechococcales</taxon>
        <taxon>Synechococcaceae</taxon>
        <taxon>Synechococcus</taxon>
    </lineage>
</organism>
<dbReference type="InterPro" id="IPR009666">
    <property type="entry name" value="Uncharacterised_Ycf35"/>
</dbReference>
<reference evidence="1 2" key="1">
    <citation type="journal article" date="2018" name="Sci. Rep.">
        <title>Genome Features and Biochemical Characteristics of a Robust, Fast Growing and Naturally Transformable Cyanobacterium Synechococcus elongatus PCC 11801 Isolated from India.</title>
        <authorList>
            <person name="Jaiswal D."/>
            <person name="Sengupta A."/>
            <person name="Sohoni S."/>
            <person name="Sengupta S."/>
            <person name="Phadnavis A.G."/>
            <person name="Pakrasi H.B."/>
            <person name="Wangikar P.P."/>
        </authorList>
    </citation>
    <scope>NUCLEOTIDE SEQUENCE [LARGE SCALE GENOMIC DNA]</scope>
    <source>
        <strain evidence="1 2">PCC 11801</strain>
    </source>
</reference>
<gene>
    <name evidence="1" type="ORF">DOP62_11125</name>
</gene>
<dbReference type="PANTHER" id="PTHR39638">
    <property type="entry name" value="YCF35"/>
    <property type="match status" value="1"/>
</dbReference>
<dbReference type="GeneID" id="72430621"/>
<dbReference type="EMBL" id="CP030139">
    <property type="protein sequence ID" value="AZB73192.1"/>
    <property type="molecule type" value="Genomic_DNA"/>
</dbReference>
<evidence type="ECO:0000313" key="1">
    <source>
        <dbReference type="EMBL" id="AZB73192.1"/>
    </source>
</evidence>
<dbReference type="Proteomes" id="UP000267249">
    <property type="component" value="Chromosome"/>
</dbReference>
<accession>A0AAN1UV25</accession>
<proteinExistence type="predicted"/>
<protein>
    <submittedName>
        <fullName evidence="1">DUF1257 domain-containing protein</fullName>
    </submittedName>
</protein>
<evidence type="ECO:0000313" key="2">
    <source>
        <dbReference type="Proteomes" id="UP000267249"/>
    </source>
</evidence>